<dbReference type="AlphaFoldDB" id="A0A9P0ZIF8"/>
<comment type="caution">
    <text evidence="1">The sequence shown here is derived from an EMBL/GenBank/DDBJ whole genome shotgun (WGS) entry which is preliminary data.</text>
</comment>
<reference evidence="1" key="1">
    <citation type="submission" date="2022-07" db="EMBL/GenBank/DDBJ databases">
        <authorList>
            <person name="Macas J."/>
            <person name="Novak P."/>
            <person name="Neumann P."/>
        </authorList>
    </citation>
    <scope>NUCLEOTIDE SEQUENCE</scope>
</reference>
<gene>
    <name evidence="1" type="ORF">CEURO_LOCUS15781</name>
</gene>
<dbReference type="Proteomes" id="UP001152484">
    <property type="component" value="Unassembled WGS sequence"/>
</dbReference>
<evidence type="ECO:0000313" key="1">
    <source>
        <dbReference type="EMBL" id="CAH9102464.1"/>
    </source>
</evidence>
<dbReference type="OrthoDB" id="1636071at2759"/>
<dbReference type="InterPro" id="IPR038765">
    <property type="entry name" value="Papain-like_cys_pep_sf"/>
</dbReference>
<name>A0A9P0ZIF8_CUSEU</name>
<protein>
    <recommendedName>
        <fullName evidence="3">Ubiquitin-like protease family profile domain-containing protein</fullName>
    </recommendedName>
</protein>
<evidence type="ECO:0000313" key="2">
    <source>
        <dbReference type="Proteomes" id="UP001152484"/>
    </source>
</evidence>
<dbReference type="SUPFAM" id="SSF54001">
    <property type="entry name" value="Cysteine proteinases"/>
    <property type="match status" value="1"/>
</dbReference>
<dbReference type="EMBL" id="CAMAPE010000041">
    <property type="protein sequence ID" value="CAH9102464.1"/>
    <property type="molecule type" value="Genomic_DNA"/>
</dbReference>
<proteinExistence type="predicted"/>
<sequence length="218" mass="25154">MNSFIDAKTMFDSEERLVAGFVFHDHCDKNSVVLFKNHYLTLSKVQLETLQSNLKVDVEVIDVWAMMLNHNEKLKSDGAKSRLLFSTKPCQVLDQNHVSAPQTRNKRFLSAIAMKFPKADVSKLRIADIFIFPDQQNGCYYLMCFDLKNMKFYIIDSSDGDICIGVKYLFQPSYLKNGFVKWLPQERHPKADQVVKLKQNLSKCIGEITKTEPMKECI</sequence>
<accession>A0A9P0ZIF8</accession>
<dbReference type="Gene3D" id="3.40.395.10">
    <property type="entry name" value="Adenoviral Proteinase, Chain A"/>
    <property type="match status" value="1"/>
</dbReference>
<evidence type="ECO:0008006" key="3">
    <source>
        <dbReference type="Google" id="ProtNLM"/>
    </source>
</evidence>
<organism evidence="1 2">
    <name type="scientific">Cuscuta europaea</name>
    <name type="common">European dodder</name>
    <dbReference type="NCBI Taxonomy" id="41803"/>
    <lineage>
        <taxon>Eukaryota</taxon>
        <taxon>Viridiplantae</taxon>
        <taxon>Streptophyta</taxon>
        <taxon>Embryophyta</taxon>
        <taxon>Tracheophyta</taxon>
        <taxon>Spermatophyta</taxon>
        <taxon>Magnoliopsida</taxon>
        <taxon>eudicotyledons</taxon>
        <taxon>Gunneridae</taxon>
        <taxon>Pentapetalae</taxon>
        <taxon>asterids</taxon>
        <taxon>lamiids</taxon>
        <taxon>Solanales</taxon>
        <taxon>Convolvulaceae</taxon>
        <taxon>Cuscuteae</taxon>
        <taxon>Cuscuta</taxon>
        <taxon>Cuscuta subgen. Cuscuta</taxon>
    </lineage>
</organism>
<keyword evidence="2" id="KW-1185">Reference proteome</keyword>